<keyword evidence="6" id="KW-0812">Transmembrane</keyword>
<dbReference type="EC" id="3.4.21.102" evidence="8"/>
<dbReference type="Gene3D" id="2.30.42.10">
    <property type="match status" value="1"/>
</dbReference>
<dbReference type="SUPFAM" id="SSF52096">
    <property type="entry name" value="ClpP/crotonase"/>
    <property type="match status" value="1"/>
</dbReference>
<dbReference type="PANTHER" id="PTHR32060">
    <property type="entry name" value="TAIL-SPECIFIC PROTEASE"/>
    <property type="match status" value="1"/>
</dbReference>
<evidence type="ECO:0000256" key="6">
    <source>
        <dbReference type="SAM" id="Phobius"/>
    </source>
</evidence>
<evidence type="ECO:0000259" key="7">
    <source>
        <dbReference type="PROSITE" id="PS50106"/>
    </source>
</evidence>
<feature type="domain" description="PDZ" evidence="7">
    <location>
        <begin position="115"/>
        <end position="186"/>
    </location>
</feature>
<dbReference type="Pfam" id="PF17820">
    <property type="entry name" value="PDZ_6"/>
    <property type="match status" value="1"/>
</dbReference>
<evidence type="ECO:0000313" key="9">
    <source>
        <dbReference type="Proteomes" id="UP000306509"/>
    </source>
</evidence>
<keyword evidence="6" id="KW-1133">Transmembrane helix</keyword>
<dbReference type="SMART" id="SM00228">
    <property type="entry name" value="PDZ"/>
    <property type="match status" value="1"/>
</dbReference>
<dbReference type="InterPro" id="IPR029045">
    <property type="entry name" value="ClpP/crotonase-like_dom_sf"/>
</dbReference>
<dbReference type="InterPro" id="IPR005151">
    <property type="entry name" value="Tail-specific_protease"/>
</dbReference>
<evidence type="ECO:0000256" key="4">
    <source>
        <dbReference type="ARBA" id="ARBA00022825"/>
    </source>
</evidence>
<dbReference type="SMART" id="SM00245">
    <property type="entry name" value="TSPc"/>
    <property type="match status" value="1"/>
</dbReference>
<dbReference type="InterPro" id="IPR001478">
    <property type="entry name" value="PDZ"/>
</dbReference>
<organism evidence="8 9">
    <name type="scientific">Robinsoniella peoriensis</name>
    <dbReference type="NCBI Taxonomy" id="180332"/>
    <lineage>
        <taxon>Bacteria</taxon>
        <taxon>Bacillati</taxon>
        <taxon>Bacillota</taxon>
        <taxon>Clostridia</taxon>
        <taxon>Lachnospirales</taxon>
        <taxon>Lachnospiraceae</taxon>
        <taxon>Robinsoniella</taxon>
    </lineage>
</organism>
<dbReference type="Proteomes" id="UP000306509">
    <property type="component" value="Unassembled WGS sequence"/>
</dbReference>
<evidence type="ECO:0000256" key="5">
    <source>
        <dbReference type="RuleBase" id="RU004404"/>
    </source>
</evidence>
<dbReference type="Gene3D" id="3.90.226.10">
    <property type="entry name" value="2-enoyl-CoA Hydratase, Chain A, domain 1"/>
    <property type="match status" value="1"/>
</dbReference>
<dbReference type="CDD" id="cd07560">
    <property type="entry name" value="Peptidase_S41_CPP"/>
    <property type="match status" value="1"/>
</dbReference>
<name>A0A4V6HRD3_9FIRM</name>
<comment type="caution">
    <text evidence="8">The sequence shown here is derived from an EMBL/GenBank/DDBJ whole genome shotgun (WGS) entry which is preliminary data.</text>
</comment>
<keyword evidence="2 5" id="KW-0645">Protease</keyword>
<dbReference type="Pfam" id="PF03572">
    <property type="entry name" value="Peptidase_S41"/>
    <property type="match status" value="1"/>
</dbReference>
<dbReference type="SUPFAM" id="SSF50156">
    <property type="entry name" value="PDZ domain-like"/>
    <property type="match status" value="1"/>
</dbReference>
<dbReference type="PANTHER" id="PTHR32060:SF30">
    <property type="entry name" value="CARBOXY-TERMINAL PROCESSING PROTEASE CTPA"/>
    <property type="match status" value="1"/>
</dbReference>
<accession>A0A4V6HRD3</accession>
<keyword evidence="6" id="KW-0472">Membrane</keyword>
<dbReference type="GO" id="GO:0030288">
    <property type="term" value="C:outer membrane-bounded periplasmic space"/>
    <property type="evidence" value="ECO:0007669"/>
    <property type="project" value="TreeGrafter"/>
</dbReference>
<dbReference type="InterPro" id="IPR036034">
    <property type="entry name" value="PDZ_sf"/>
</dbReference>
<keyword evidence="4 5" id="KW-0720">Serine protease</keyword>
<keyword evidence="3 5" id="KW-0378">Hydrolase</keyword>
<dbReference type="EMBL" id="QGQD01000086">
    <property type="protein sequence ID" value="TLC98667.1"/>
    <property type="molecule type" value="Genomic_DNA"/>
</dbReference>
<keyword evidence="9" id="KW-1185">Reference proteome</keyword>
<dbReference type="AlphaFoldDB" id="A0A4V6HRD3"/>
<dbReference type="InterPro" id="IPR055210">
    <property type="entry name" value="CtpA/B_N"/>
</dbReference>
<gene>
    <name evidence="8" type="primary">ctpB</name>
    <name evidence="8" type="ORF">DSM106044_04418</name>
</gene>
<evidence type="ECO:0000256" key="2">
    <source>
        <dbReference type="ARBA" id="ARBA00022670"/>
    </source>
</evidence>
<proteinExistence type="inferred from homology"/>
<evidence type="ECO:0000313" key="8">
    <source>
        <dbReference type="EMBL" id="TLC98667.1"/>
    </source>
</evidence>
<dbReference type="GO" id="GO:0006508">
    <property type="term" value="P:proteolysis"/>
    <property type="evidence" value="ECO:0007669"/>
    <property type="project" value="UniProtKB-KW"/>
</dbReference>
<dbReference type="RefSeq" id="WP_138003683.1">
    <property type="nucleotide sequence ID" value="NZ_QGQD01000086.1"/>
</dbReference>
<dbReference type="Pfam" id="PF22694">
    <property type="entry name" value="CtpB_N-like"/>
    <property type="match status" value="1"/>
</dbReference>
<dbReference type="PROSITE" id="PS50106">
    <property type="entry name" value="PDZ"/>
    <property type="match status" value="1"/>
</dbReference>
<reference evidence="8 9" key="1">
    <citation type="journal article" date="2019" name="Anaerobe">
        <title>Detection of Robinsoniella peoriensis in multiple bone samples of a trauma patient.</title>
        <authorList>
            <person name="Schrottner P."/>
            <person name="Hartwich K."/>
            <person name="Bunk B."/>
            <person name="Schober I."/>
            <person name="Helbig S."/>
            <person name="Rudolph W.W."/>
            <person name="Gunzer F."/>
        </authorList>
    </citation>
    <scope>NUCLEOTIDE SEQUENCE [LARGE SCALE GENOMIC DNA]</scope>
    <source>
        <strain evidence="8 9">DSM 106044</strain>
    </source>
</reference>
<dbReference type="GO" id="GO:0007165">
    <property type="term" value="P:signal transduction"/>
    <property type="evidence" value="ECO:0007669"/>
    <property type="project" value="TreeGrafter"/>
</dbReference>
<dbReference type="STRING" id="180332.GCA_000797495_00393"/>
<feature type="transmembrane region" description="Helical" evidence="6">
    <location>
        <begin position="7"/>
        <end position="28"/>
    </location>
</feature>
<dbReference type="InterPro" id="IPR004447">
    <property type="entry name" value="Peptidase_S41A"/>
</dbReference>
<protein>
    <submittedName>
        <fullName evidence="8">Carboxy-terminal processing protease CtpB</fullName>
        <ecNumber evidence="8">3.4.21.102</ecNumber>
    </submittedName>
</protein>
<dbReference type="GO" id="GO:0004252">
    <property type="term" value="F:serine-type endopeptidase activity"/>
    <property type="evidence" value="ECO:0007669"/>
    <property type="project" value="UniProtKB-EC"/>
</dbReference>
<comment type="similarity">
    <text evidence="1 5">Belongs to the peptidase S41A family.</text>
</comment>
<sequence>MEDDKRFFKGFLCGLCVTAVLGLAAYFISGEIVNSKLFDPGQESQEETSQKEKQSEEILKLDDGKVLKKIDEIEDVINQYYLNEADADLVETQLYKGLVKGLEDPYSNYYTKEEMEQLQESNAGTYSGIGAVMMQDKVTKLITIARCYDGFGAAEAGILPGDILYKVENQDVSGLDLNQVVALIKEKKDGTVNLELKREGSEEPVKAEVKVGAVEMPTVSSEMLDNKIGYIAISEFDGVTEKQFSNALEKLQGESMEKLIIDLRNNPGGVLQVACKMLDQILPEGLIVYTEDKYGNKKEYKSDAEHQFTKPMVILVNGNSASASEVFAGAVKDYGLGTLVGTTTFGKGIVQGYKALSDGTTLKLTIEKYYTPKGNNIHGVGIDPDVEVKLDESLEKKVVLNHEEDNQLQKAISVLEKK</sequence>
<dbReference type="NCBIfam" id="TIGR00225">
    <property type="entry name" value="prc"/>
    <property type="match status" value="1"/>
</dbReference>
<evidence type="ECO:0000256" key="3">
    <source>
        <dbReference type="ARBA" id="ARBA00022801"/>
    </source>
</evidence>
<evidence type="ECO:0000256" key="1">
    <source>
        <dbReference type="ARBA" id="ARBA00009179"/>
    </source>
</evidence>
<dbReference type="InterPro" id="IPR041489">
    <property type="entry name" value="PDZ_6"/>
</dbReference>
<dbReference type="Gene3D" id="3.30.750.44">
    <property type="match status" value="1"/>
</dbReference>